<evidence type="ECO:0000256" key="4">
    <source>
        <dbReference type="ARBA" id="ARBA00022989"/>
    </source>
</evidence>
<gene>
    <name evidence="7" type="ORF">A3A74_01100</name>
</gene>
<protein>
    <recommendedName>
        <fullName evidence="9">LemA family protein</fullName>
    </recommendedName>
</protein>
<dbReference type="Pfam" id="PF04011">
    <property type="entry name" value="LemA"/>
    <property type="match status" value="1"/>
</dbReference>
<dbReference type="PANTHER" id="PTHR34478">
    <property type="entry name" value="PROTEIN LEMA"/>
    <property type="match status" value="1"/>
</dbReference>
<evidence type="ECO:0000256" key="3">
    <source>
        <dbReference type="ARBA" id="ARBA00022692"/>
    </source>
</evidence>
<evidence type="ECO:0008006" key="9">
    <source>
        <dbReference type="Google" id="ProtNLM"/>
    </source>
</evidence>
<feature type="transmembrane region" description="Helical" evidence="6">
    <location>
        <begin position="12"/>
        <end position="35"/>
    </location>
</feature>
<evidence type="ECO:0000256" key="1">
    <source>
        <dbReference type="ARBA" id="ARBA00004167"/>
    </source>
</evidence>
<evidence type="ECO:0000256" key="2">
    <source>
        <dbReference type="ARBA" id="ARBA00008854"/>
    </source>
</evidence>
<dbReference type="PANTHER" id="PTHR34478:SF2">
    <property type="entry name" value="MEMBRANE PROTEIN"/>
    <property type="match status" value="1"/>
</dbReference>
<dbReference type="InterPro" id="IPR007156">
    <property type="entry name" value="MamQ_LemA"/>
</dbReference>
<dbReference type="Proteomes" id="UP000179270">
    <property type="component" value="Unassembled WGS sequence"/>
</dbReference>
<name>A0A1F7IHF5_9BACT</name>
<evidence type="ECO:0000313" key="7">
    <source>
        <dbReference type="EMBL" id="OGK42792.1"/>
    </source>
</evidence>
<dbReference type="AlphaFoldDB" id="A0A1F7IHF5"/>
<keyword evidence="3 6" id="KW-0812">Transmembrane</keyword>
<comment type="subcellular location">
    <subcellularLocation>
        <location evidence="1">Membrane</location>
        <topology evidence="1">Single-pass membrane protein</topology>
    </subcellularLocation>
</comment>
<dbReference type="Gene3D" id="1.20.1440.20">
    <property type="entry name" value="LemA-like domain"/>
    <property type="match status" value="1"/>
</dbReference>
<comment type="similarity">
    <text evidence="2">Belongs to the LemA family.</text>
</comment>
<evidence type="ECO:0000313" key="8">
    <source>
        <dbReference type="Proteomes" id="UP000179270"/>
    </source>
</evidence>
<evidence type="ECO:0000256" key="5">
    <source>
        <dbReference type="ARBA" id="ARBA00023136"/>
    </source>
</evidence>
<reference evidence="7 8" key="1">
    <citation type="journal article" date="2016" name="Nat. Commun.">
        <title>Thousands of microbial genomes shed light on interconnected biogeochemical processes in an aquifer system.</title>
        <authorList>
            <person name="Anantharaman K."/>
            <person name="Brown C.T."/>
            <person name="Hug L.A."/>
            <person name="Sharon I."/>
            <person name="Castelle C.J."/>
            <person name="Probst A.J."/>
            <person name="Thomas B.C."/>
            <person name="Singh A."/>
            <person name="Wilkins M.J."/>
            <person name="Karaoz U."/>
            <person name="Brodie E.L."/>
            <person name="Williams K.H."/>
            <person name="Hubbard S.S."/>
            <person name="Banfield J.F."/>
        </authorList>
    </citation>
    <scope>NUCLEOTIDE SEQUENCE [LARGE SCALE GENOMIC DNA]</scope>
</reference>
<keyword evidence="4 6" id="KW-1133">Transmembrane helix</keyword>
<proteinExistence type="inferred from homology"/>
<dbReference type="EMBL" id="MGAF01000004">
    <property type="protein sequence ID" value="OGK42792.1"/>
    <property type="molecule type" value="Genomic_DNA"/>
</dbReference>
<organism evidence="7 8">
    <name type="scientific">Candidatus Roizmanbacteria bacterium RIFCSPLOWO2_01_FULL_35_13</name>
    <dbReference type="NCBI Taxonomy" id="1802055"/>
    <lineage>
        <taxon>Bacteria</taxon>
        <taxon>Candidatus Roizmaniibacteriota</taxon>
    </lineage>
</organism>
<accession>A0A1F7IHF5</accession>
<dbReference type="STRING" id="1802055.A3A74_01100"/>
<dbReference type="InterPro" id="IPR023353">
    <property type="entry name" value="LemA-like_dom_sf"/>
</dbReference>
<dbReference type="GO" id="GO:0016020">
    <property type="term" value="C:membrane"/>
    <property type="evidence" value="ECO:0007669"/>
    <property type="project" value="UniProtKB-SubCell"/>
</dbReference>
<sequence>MDRQVIFMNLPYILIGAGVLSVIYLIATYNGLVVLKTRIKEAFSGIDVQLKRRSDLIPNLVETVKGYAKHERGVFNEVTKARSALMTAKSPAEKAEANNMLTGALKSLFAVAEAYPDLKASENFKDLQRQLGDTEDKIAYSRQFYNSNVLDYNTKVKMFPSNLIANLFGFKEEEFFEAGEEERKKVNVKFD</sequence>
<dbReference type="SUPFAM" id="SSF140478">
    <property type="entry name" value="LemA-like"/>
    <property type="match status" value="1"/>
</dbReference>
<evidence type="ECO:0000256" key="6">
    <source>
        <dbReference type="SAM" id="Phobius"/>
    </source>
</evidence>
<comment type="caution">
    <text evidence="7">The sequence shown here is derived from an EMBL/GenBank/DDBJ whole genome shotgun (WGS) entry which is preliminary data.</text>
</comment>
<keyword evidence="5 6" id="KW-0472">Membrane</keyword>